<proteinExistence type="predicted"/>
<dbReference type="EMBL" id="UINC01129673">
    <property type="protein sequence ID" value="SVD10221.1"/>
    <property type="molecule type" value="Genomic_DNA"/>
</dbReference>
<feature type="transmembrane region" description="Helical" evidence="1">
    <location>
        <begin position="31"/>
        <end position="48"/>
    </location>
</feature>
<keyword evidence="1" id="KW-1133">Transmembrane helix</keyword>
<dbReference type="AlphaFoldDB" id="A0A382SMT1"/>
<keyword evidence="1" id="KW-0472">Membrane</keyword>
<evidence type="ECO:0000313" key="2">
    <source>
        <dbReference type="EMBL" id="SVD10221.1"/>
    </source>
</evidence>
<keyword evidence="1" id="KW-0812">Transmembrane</keyword>
<protein>
    <submittedName>
        <fullName evidence="2">Uncharacterized protein</fullName>
    </submittedName>
</protein>
<name>A0A382SMT1_9ZZZZ</name>
<evidence type="ECO:0000256" key="1">
    <source>
        <dbReference type="SAM" id="Phobius"/>
    </source>
</evidence>
<gene>
    <name evidence="2" type="ORF">METZ01_LOCUS363075</name>
</gene>
<feature type="non-terminal residue" evidence="2">
    <location>
        <position position="76"/>
    </location>
</feature>
<sequence length="76" mass="7810">MAAVAVFGGAWLLQRVELVSGGPLLAVGPLASLPILLLVSLVAVGHLGRRWIHLEQGEVLAVYIMTAVGLPLASTG</sequence>
<organism evidence="2">
    <name type="scientific">marine metagenome</name>
    <dbReference type="NCBI Taxonomy" id="408172"/>
    <lineage>
        <taxon>unclassified sequences</taxon>
        <taxon>metagenomes</taxon>
        <taxon>ecological metagenomes</taxon>
    </lineage>
</organism>
<reference evidence="2" key="1">
    <citation type="submission" date="2018-05" db="EMBL/GenBank/DDBJ databases">
        <authorList>
            <person name="Lanie J.A."/>
            <person name="Ng W.-L."/>
            <person name="Kazmierczak K.M."/>
            <person name="Andrzejewski T.M."/>
            <person name="Davidsen T.M."/>
            <person name="Wayne K.J."/>
            <person name="Tettelin H."/>
            <person name="Glass J.I."/>
            <person name="Rusch D."/>
            <person name="Podicherti R."/>
            <person name="Tsui H.-C.T."/>
            <person name="Winkler M.E."/>
        </authorList>
    </citation>
    <scope>NUCLEOTIDE SEQUENCE</scope>
</reference>
<accession>A0A382SMT1</accession>